<dbReference type="Proteomes" id="UP000029981">
    <property type="component" value="Chromosome 1"/>
</dbReference>
<accession>A0A0A0LUE7</accession>
<evidence type="ECO:0000313" key="1">
    <source>
        <dbReference type="EMBL" id="KGN65520.1"/>
    </source>
</evidence>
<protein>
    <submittedName>
        <fullName evidence="1">Uncharacterized protein</fullName>
    </submittedName>
</protein>
<dbReference type="OMA" id="ICENIFP"/>
<dbReference type="PANTHER" id="PTHR48434:SF1">
    <property type="entry name" value="(RAPE) HYPOTHETICAL PROTEIN"/>
    <property type="match status" value="1"/>
</dbReference>
<organism evidence="1 2">
    <name type="scientific">Cucumis sativus</name>
    <name type="common">Cucumber</name>
    <dbReference type="NCBI Taxonomy" id="3659"/>
    <lineage>
        <taxon>Eukaryota</taxon>
        <taxon>Viridiplantae</taxon>
        <taxon>Streptophyta</taxon>
        <taxon>Embryophyta</taxon>
        <taxon>Tracheophyta</taxon>
        <taxon>Spermatophyta</taxon>
        <taxon>Magnoliopsida</taxon>
        <taxon>eudicotyledons</taxon>
        <taxon>Gunneridae</taxon>
        <taxon>Pentapetalae</taxon>
        <taxon>rosids</taxon>
        <taxon>fabids</taxon>
        <taxon>Cucurbitales</taxon>
        <taxon>Cucurbitaceae</taxon>
        <taxon>Benincaseae</taxon>
        <taxon>Cucumis</taxon>
    </lineage>
</organism>
<gene>
    <name evidence="1" type="ORF">Csa_1G434180</name>
</gene>
<reference evidence="1 2" key="3">
    <citation type="journal article" date="2010" name="BMC Genomics">
        <title>Transcriptome sequencing and comparative analysis of cucumber flowers with different sex types.</title>
        <authorList>
            <person name="Guo S."/>
            <person name="Zheng Y."/>
            <person name="Joung J.G."/>
            <person name="Liu S."/>
            <person name="Zhang Z."/>
            <person name="Crasta O.R."/>
            <person name="Sobral B.W."/>
            <person name="Xu Y."/>
            <person name="Huang S."/>
            <person name="Fei Z."/>
        </authorList>
    </citation>
    <scope>NUCLEOTIDE SEQUENCE [LARGE SCALE GENOMIC DNA]</scope>
    <source>
        <strain evidence="2">cv. 9930</strain>
    </source>
</reference>
<keyword evidence="2" id="KW-1185">Reference proteome</keyword>
<name>A0A0A0LUE7_CUCSA</name>
<reference evidence="1 2" key="4">
    <citation type="journal article" date="2011" name="BMC Genomics">
        <title>RNA-Seq improves annotation of protein-coding genes in the cucumber genome.</title>
        <authorList>
            <person name="Li Z."/>
            <person name="Zhang Z."/>
            <person name="Yan P."/>
            <person name="Huang S."/>
            <person name="Fei Z."/>
            <person name="Lin K."/>
        </authorList>
    </citation>
    <scope>NUCLEOTIDE SEQUENCE [LARGE SCALE GENOMIC DNA]</scope>
    <source>
        <strain evidence="2">cv. 9930</strain>
    </source>
</reference>
<dbReference type="Gramene" id="KGN65520">
    <property type="protein sequence ID" value="KGN65520"/>
    <property type="gene ID" value="Csa_1G434180"/>
</dbReference>
<proteinExistence type="predicted"/>
<reference evidence="1 2" key="1">
    <citation type="journal article" date="2009" name="Nat. Genet.">
        <title>The genome of the cucumber, Cucumis sativus L.</title>
        <authorList>
            <person name="Huang S."/>
            <person name="Li R."/>
            <person name="Zhang Z."/>
            <person name="Li L."/>
            <person name="Gu X."/>
            <person name="Fan W."/>
            <person name="Lucas W.J."/>
            <person name="Wang X."/>
            <person name="Xie B."/>
            <person name="Ni P."/>
            <person name="Ren Y."/>
            <person name="Zhu H."/>
            <person name="Li J."/>
            <person name="Lin K."/>
            <person name="Jin W."/>
            <person name="Fei Z."/>
            <person name="Li G."/>
            <person name="Staub J."/>
            <person name="Kilian A."/>
            <person name="van der Vossen E.A."/>
            <person name="Wu Y."/>
            <person name="Guo J."/>
            <person name="He J."/>
            <person name="Jia Z."/>
            <person name="Ren Y."/>
            <person name="Tian G."/>
            <person name="Lu Y."/>
            <person name="Ruan J."/>
            <person name="Qian W."/>
            <person name="Wang M."/>
            <person name="Huang Q."/>
            <person name="Li B."/>
            <person name="Xuan Z."/>
            <person name="Cao J."/>
            <person name="Asan"/>
            <person name="Wu Z."/>
            <person name="Zhang J."/>
            <person name="Cai Q."/>
            <person name="Bai Y."/>
            <person name="Zhao B."/>
            <person name="Han Y."/>
            <person name="Li Y."/>
            <person name="Li X."/>
            <person name="Wang S."/>
            <person name="Shi Q."/>
            <person name="Liu S."/>
            <person name="Cho W.K."/>
            <person name="Kim J.Y."/>
            <person name="Xu Y."/>
            <person name="Heller-Uszynska K."/>
            <person name="Miao H."/>
            <person name="Cheng Z."/>
            <person name="Zhang S."/>
            <person name="Wu J."/>
            <person name="Yang Y."/>
            <person name="Kang H."/>
            <person name="Li M."/>
            <person name="Liang H."/>
            <person name="Ren X."/>
            <person name="Shi Z."/>
            <person name="Wen M."/>
            <person name="Jian M."/>
            <person name="Yang H."/>
            <person name="Zhang G."/>
            <person name="Yang Z."/>
            <person name="Chen R."/>
            <person name="Liu S."/>
            <person name="Li J."/>
            <person name="Ma L."/>
            <person name="Liu H."/>
            <person name="Zhou Y."/>
            <person name="Zhao J."/>
            <person name="Fang X."/>
            <person name="Li G."/>
            <person name="Fang L."/>
            <person name="Li Y."/>
            <person name="Liu D."/>
            <person name="Zheng H."/>
            <person name="Zhang Y."/>
            <person name="Qin N."/>
            <person name="Li Z."/>
            <person name="Yang G."/>
            <person name="Yang S."/>
            <person name="Bolund L."/>
            <person name="Kristiansen K."/>
            <person name="Zheng H."/>
            <person name="Li S."/>
            <person name="Zhang X."/>
            <person name="Yang H."/>
            <person name="Wang J."/>
            <person name="Sun R."/>
            <person name="Zhang B."/>
            <person name="Jiang S."/>
            <person name="Wang J."/>
            <person name="Du Y."/>
            <person name="Li S."/>
        </authorList>
    </citation>
    <scope>NUCLEOTIDE SEQUENCE [LARGE SCALE GENOMIC DNA]</scope>
    <source>
        <strain evidence="2">cv. 9930</strain>
    </source>
</reference>
<evidence type="ECO:0000313" key="2">
    <source>
        <dbReference type="Proteomes" id="UP000029981"/>
    </source>
</evidence>
<dbReference type="EMBL" id="CM002922">
    <property type="protein sequence ID" value="KGN65520.1"/>
    <property type="molecule type" value="Genomic_DNA"/>
</dbReference>
<dbReference type="PANTHER" id="PTHR48434">
    <property type="entry name" value="(RAPE) HYPOTHETICAL PROTEIN"/>
    <property type="match status" value="1"/>
</dbReference>
<sequence>MVDLTIEPEFDRPSVFELCKQIFPHGFNFLPEDLAKTKTFYEFILVDSKSAEITHVPYKNDPLKIIYSKLRIFRVLTPSYWKQGMFVGKRFSQPFKSPSYNYRDYTKAWYIVFWLQAHNHSWFVTFCKQAYKMHFPQWFQNWWMYFGLSEEIFLVEVQRSYHLFQQSIYSSPLSKTFRFALYFQIP</sequence>
<reference evidence="1 2" key="2">
    <citation type="journal article" date="2009" name="PLoS ONE">
        <title>An integrated genetic and cytogenetic map of the cucumber genome.</title>
        <authorList>
            <person name="Ren Y."/>
            <person name="Zhang Z."/>
            <person name="Liu J."/>
            <person name="Staub J.E."/>
            <person name="Han Y."/>
            <person name="Cheng Z."/>
            <person name="Li X."/>
            <person name="Lu J."/>
            <person name="Miao H."/>
            <person name="Kang H."/>
            <person name="Xie B."/>
            <person name="Gu X."/>
            <person name="Wang X."/>
            <person name="Du Y."/>
            <person name="Jin W."/>
            <person name="Huang S."/>
        </authorList>
    </citation>
    <scope>NUCLEOTIDE SEQUENCE [LARGE SCALE GENOMIC DNA]</scope>
    <source>
        <strain evidence="2">cv. 9930</strain>
    </source>
</reference>
<dbReference type="AlphaFoldDB" id="A0A0A0LUE7"/>